<dbReference type="AlphaFoldDB" id="A0A830DSH1"/>
<feature type="region of interest" description="Disordered" evidence="1">
    <location>
        <begin position="62"/>
        <end position="107"/>
    </location>
</feature>
<protein>
    <submittedName>
        <fullName evidence="2">Uncharacterized protein</fullName>
    </submittedName>
</protein>
<evidence type="ECO:0000313" key="3">
    <source>
        <dbReference type="Proteomes" id="UP000646833"/>
    </source>
</evidence>
<sequence>MSEGADRFEPYETSTASLGPVRTLSRAYRLEHRERRVCKPKGSNQGATRSVATAVRTLSRAFSIRRDPNSEAVSEDENRGRRVRTLRDEHRESRSGSNPVPRTKRVK</sequence>
<reference evidence="2" key="1">
    <citation type="journal article" date="2014" name="Int. J. Syst. Evol. Microbiol.">
        <title>Complete genome sequence of Corynebacterium casei LMG S-19264T (=DSM 44701T), isolated from a smear-ripened cheese.</title>
        <authorList>
            <consortium name="US DOE Joint Genome Institute (JGI-PGF)"/>
            <person name="Walter F."/>
            <person name="Albersmeier A."/>
            <person name="Kalinowski J."/>
            <person name="Ruckert C."/>
        </authorList>
    </citation>
    <scope>NUCLEOTIDE SEQUENCE</scope>
    <source>
        <strain evidence="2">CCM 7217</strain>
    </source>
</reference>
<evidence type="ECO:0000256" key="1">
    <source>
        <dbReference type="SAM" id="MobiDB-lite"/>
    </source>
</evidence>
<accession>A0A830DSH1</accession>
<evidence type="ECO:0000313" key="2">
    <source>
        <dbReference type="EMBL" id="GGC55790.1"/>
    </source>
</evidence>
<feature type="compositionally biased region" description="Basic and acidic residues" evidence="1">
    <location>
        <begin position="76"/>
        <end position="94"/>
    </location>
</feature>
<dbReference type="Proteomes" id="UP000646833">
    <property type="component" value="Unassembled WGS sequence"/>
</dbReference>
<dbReference type="EMBL" id="BMCI01000003">
    <property type="protein sequence ID" value="GGC55790.1"/>
    <property type="molecule type" value="Genomic_DNA"/>
</dbReference>
<proteinExistence type="predicted"/>
<name>A0A830DSH1_9EURY</name>
<feature type="region of interest" description="Disordered" evidence="1">
    <location>
        <begin position="1"/>
        <end position="20"/>
    </location>
</feature>
<reference evidence="2" key="2">
    <citation type="submission" date="2020-09" db="EMBL/GenBank/DDBJ databases">
        <authorList>
            <person name="Sun Q."/>
            <person name="Sedlacek I."/>
        </authorList>
    </citation>
    <scope>NUCLEOTIDE SEQUENCE</scope>
    <source>
        <strain evidence="2">CCM 7217</strain>
    </source>
</reference>
<feature type="compositionally biased region" description="Basic and acidic residues" evidence="1">
    <location>
        <begin position="1"/>
        <end position="10"/>
    </location>
</feature>
<organism evidence="2 3">
    <name type="scientific">Haloferax sulfurifontis</name>
    <dbReference type="NCBI Taxonomy" id="255616"/>
    <lineage>
        <taxon>Archaea</taxon>
        <taxon>Methanobacteriati</taxon>
        <taxon>Methanobacteriota</taxon>
        <taxon>Stenosarchaea group</taxon>
        <taxon>Halobacteria</taxon>
        <taxon>Halobacteriales</taxon>
        <taxon>Haloferacaceae</taxon>
        <taxon>Haloferax</taxon>
    </lineage>
</organism>
<comment type="caution">
    <text evidence="2">The sequence shown here is derived from an EMBL/GenBank/DDBJ whole genome shotgun (WGS) entry which is preliminary data.</text>
</comment>
<gene>
    <name evidence="2" type="ORF">GCM10007209_17010</name>
</gene>